<dbReference type="Proteomes" id="UP000663792">
    <property type="component" value="Unassembled WGS sequence"/>
</dbReference>
<sequence length="509" mass="52143">MSNRLLPRAFALTLATGLAAVATSVALALPAAAAGPYDGKLILDVGHVDGLDIQSQGDQIVLNVFDDRDALNAVTRDPADVVFHIKDEAAFEVPAAGLGPAFSFMPAGQTVYLLPQVQSQNPDVVWLGWASQRTAPGVISANLTLTMSDVEGPGDILLFQNDAFGAPVNTWGSGGGLSPSVTVSPNAHVHANWVFTEPGAYTAHFQASGTSAVTGQTITTAVEEYSFHVGALPVDEPEPVETELSISGLAASYAAGDTVTLNAVQDPETGEDHYHWFSRAAGATDWTVVSGAATGTYSFPATEALNGTEYLVRLYDHDHAVIAESAPVTLTVTTGTDPGPGPDPEPQPELSQTITATLGEDAGALVVSVDPADRDVVMGPFALTGDGQEWASSGELRPVLVTDTRSSTPGWNVSGQVGDFTSATDTVGAQHLGWTPQVVEQSAEQGAVAGSPVAPGTADGEGLDASRTLVTAPAGAGLGTATAGGQLDLHVPTDTEPGTYTALLTLTAI</sequence>
<keyword evidence="1" id="KW-0732">Signal</keyword>
<accession>A0A938YJK3</accession>
<proteinExistence type="predicted"/>
<protein>
    <submittedName>
        <fullName evidence="2">Choice-of-anchor M domain-containing protein</fullName>
    </submittedName>
</protein>
<name>A0A938YJK3_9ACTN</name>
<feature type="signal peptide" evidence="1">
    <location>
        <begin position="1"/>
        <end position="33"/>
    </location>
</feature>
<gene>
    <name evidence="2" type="ORF">JL106_18760</name>
</gene>
<comment type="caution">
    <text evidence="2">The sequence shown here is derived from an EMBL/GenBank/DDBJ whole genome shotgun (WGS) entry which is preliminary data.</text>
</comment>
<evidence type="ECO:0000256" key="1">
    <source>
        <dbReference type="SAM" id="SignalP"/>
    </source>
</evidence>
<feature type="chain" id="PRO_5037441628" evidence="1">
    <location>
        <begin position="34"/>
        <end position="509"/>
    </location>
</feature>
<keyword evidence="3" id="KW-1185">Reference proteome</keyword>
<dbReference type="RefSeq" id="WP_205262279.1">
    <property type="nucleotide sequence ID" value="NZ_JAERWK010000025.1"/>
</dbReference>
<evidence type="ECO:0000313" key="2">
    <source>
        <dbReference type="EMBL" id="MBM9469334.1"/>
    </source>
</evidence>
<dbReference type="AlphaFoldDB" id="A0A938YJK3"/>
<dbReference type="InterPro" id="IPR022435">
    <property type="entry name" value="Surface-anchored_actinobac"/>
</dbReference>
<dbReference type="NCBIfam" id="NF038134">
    <property type="entry name" value="choice_anch_M"/>
    <property type="match status" value="1"/>
</dbReference>
<dbReference type="EMBL" id="JAERWK010000025">
    <property type="protein sequence ID" value="MBM9469334.1"/>
    <property type="molecule type" value="Genomic_DNA"/>
</dbReference>
<evidence type="ECO:0000313" key="3">
    <source>
        <dbReference type="Proteomes" id="UP000663792"/>
    </source>
</evidence>
<reference evidence="2" key="1">
    <citation type="submission" date="2021-01" db="EMBL/GenBank/DDBJ databases">
        <title>YIM 132084 draft genome.</title>
        <authorList>
            <person name="An D."/>
        </authorList>
    </citation>
    <scope>NUCLEOTIDE SEQUENCE</scope>
    <source>
        <strain evidence="2">YIM 132084</strain>
    </source>
</reference>
<dbReference type="NCBIfam" id="TIGR03769">
    <property type="entry name" value="P_ac_wall_RPT"/>
    <property type="match status" value="1"/>
</dbReference>
<organism evidence="2 3">
    <name type="scientific">Nakamurella leprariae</name>
    <dbReference type="NCBI Taxonomy" id="2803911"/>
    <lineage>
        <taxon>Bacteria</taxon>
        <taxon>Bacillati</taxon>
        <taxon>Actinomycetota</taxon>
        <taxon>Actinomycetes</taxon>
        <taxon>Nakamurellales</taxon>
        <taxon>Nakamurellaceae</taxon>
        <taxon>Nakamurella</taxon>
    </lineage>
</organism>